<organism evidence="2 3">
    <name type="scientific">candidate division MSBL1 archaeon SCGC-AAA259O05</name>
    <dbReference type="NCBI Taxonomy" id="1698271"/>
    <lineage>
        <taxon>Archaea</taxon>
        <taxon>Methanobacteriati</taxon>
        <taxon>Methanobacteriota</taxon>
        <taxon>candidate division MSBL1</taxon>
    </lineage>
</organism>
<dbReference type="AlphaFoldDB" id="A0A133V5V3"/>
<evidence type="ECO:0000256" key="1">
    <source>
        <dbReference type="SAM" id="MobiDB-lite"/>
    </source>
</evidence>
<dbReference type="Proteomes" id="UP000070344">
    <property type="component" value="Unassembled WGS sequence"/>
</dbReference>
<gene>
    <name evidence="2" type="ORF">AKJ41_00200</name>
</gene>
<evidence type="ECO:0008006" key="4">
    <source>
        <dbReference type="Google" id="ProtNLM"/>
    </source>
</evidence>
<sequence length="197" mass="21785">MGRLGQRGIATIAAVVAVVAVAGAAVGTPIAVDEIDTNPNSPFYSLERMGERIKEATYAGGVSWNLQRAKERTREYRAVARDEVPNDHLNLLEDAGNCMSKALKGIDSGKELQKVKETLQFHRQVLNEIRGGNARQGQRNYILRDLQRGQDENGARRYRTLADKGKRRHPRPGRGRTGTSLAKNQGDEEPRRAGREG</sequence>
<keyword evidence="3" id="KW-1185">Reference proteome</keyword>
<dbReference type="EMBL" id="LHXV01000001">
    <property type="protein sequence ID" value="KXB01824.1"/>
    <property type="molecule type" value="Genomic_DNA"/>
</dbReference>
<feature type="compositionally biased region" description="Basic residues" evidence="1">
    <location>
        <begin position="165"/>
        <end position="174"/>
    </location>
</feature>
<comment type="caution">
    <text evidence="2">The sequence shown here is derived from an EMBL/GenBank/DDBJ whole genome shotgun (WGS) entry which is preliminary data.</text>
</comment>
<reference evidence="2 3" key="1">
    <citation type="journal article" date="2016" name="Sci. Rep.">
        <title>Metabolic traits of an uncultured archaeal lineage -MSBL1- from brine pools of the Red Sea.</title>
        <authorList>
            <person name="Mwirichia R."/>
            <person name="Alam I."/>
            <person name="Rashid M."/>
            <person name="Vinu M."/>
            <person name="Ba-Alawi W."/>
            <person name="Anthony Kamau A."/>
            <person name="Kamanda Ngugi D."/>
            <person name="Goker M."/>
            <person name="Klenk H.P."/>
            <person name="Bajic V."/>
            <person name="Stingl U."/>
        </authorList>
    </citation>
    <scope>NUCLEOTIDE SEQUENCE [LARGE SCALE GENOMIC DNA]</scope>
    <source>
        <strain evidence="2">SCGC-AAA259O05</strain>
    </source>
</reference>
<accession>A0A133V5V3</accession>
<evidence type="ECO:0000313" key="3">
    <source>
        <dbReference type="Proteomes" id="UP000070344"/>
    </source>
</evidence>
<evidence type="ECO:0000313" key="2">
    <source>
        <dbReference type="EMBL" id="KXB01824.1"/>
    </source>
</evidence>
<feature type="region of interest" description="Disordered" evidence="1">
    <location>
        <begin position="146"/>
        <end position="197"/>
    </location>
</feature>
<feature type="compositionally biased region" description="Basic and acidic residues" evidence="1">
    <location>
        <begin position="146"/>
        <end position="164"/>
    </location>
</feature>
<proteinExistence type="predicted"/>
<feature type="compositionally biased region" description="Basic and acidic residues" evidence="1">
    <location>
        <begin position="185"/>
        <end position="197"/>
    </location>
</feature>
<name>A0A133V5V3_9EURY</name>
<protein>
    <recommendedName>
        <fullName evidence="4">DUF5667 domain-containing protein</fullName>
    </recommendedName>
</protein>